<keyword evidence="1" id="KW-1133">Transmembrane helix</keyword>
<dbReference type="EMBL" id="KN716188">
    <property type="protein sequence ID" value="KJH51226.1"/>
    <property type="molecule type" value="Genomic_DNA"/>
</dbReference>
<gene>
    <name evidence="2" type="ORF">DICVIV_02591</name>
</gene>
<reference evidence="3" key="2">
    <citation type="journal article" date="2016" name="Sci. Rep.">
        <title>Dictyocaulus viviparus genome, variome and transcriptome elucidate lungworm biology and support future intervention.</title>
        <authorList>
            <person name="McNulty S.N."/>
            <person name="Strube C."/>
            <person name="Rosa B.A."/>
            <person name="Martin J.C."/>
            <person name="Tyagi R."/>
            <person name="Choi Y.J."/>
            <person name="Wang Q."/>
            <person name="Hallsworth Pepin K."/>
            <person name="Zhang X."/>
            <person name="Ozersky P."/>
            <person name="Wilson R.K."/>
            <person name="Sternberg P.W."/>
            <person name="Gasser R.B."/>
            <person name="Mitreva M."/>
        </authorList>
    </citation>
    <scope>NUCLEOTIDE SEQUENCE [LARGE SCALE GENOMIC DNA]</scope>
    <source>
        <strain evidence="3">HannoverDv2000</strain>
    </source>
</reference>
<evidence type="ECO:0000313" key="2">
    <source>
        <dbReference type="EMBL" id="KJH51226.1"/>
    </source>
</evidence>
<feature type="transmembrane region" description="Helical" evidence="1">
    <location>
        <begin position="46"/>
        <end position="67"/>
    </location>
</feature>
<evidence type="ECO:0000256" key="1">
    <source>
        <dbReference type="SAM" id="Phobius"/>
    </source>
</evidence>
<dbReference type="OrthoDB" id="10561441at2759"/>
<sequence length="124" mass="14432">MSGRQSSNEDVEKVREDLYNCRSRLEAGIEENKKNRDLIQEIVGQYYSILCFCLFGCLLVFKPFIVIRIKGKYSSILLLSNSEDFITCTNRFSSFKVIVCIDFVGFSDKQDTRLNHCIEVRLRL</sequence>
<protein>
    <submittedName>
        <fullName evidence="2">Uncharacterized protein</fullName>
    </submittedName>
</protein>
<dbReference type="AlphaFoldDB" id="A0A0D8Y9J3"/>
<keyword evidence="1" id="KW-0812">Transmembrane</keyword>
<name>A0A0D8Y9J3_DICVI</name>
<dbReference type="Proteomes" id="UP000053766">
    <property type="component" value="Unassembled WGS sequence"/>
</dbReference>
<accession>A0A0D8Y9J3</accession>
<keyword evidence="3" id="KW-1185">Reference proteome</keyword>
<evidence type="ECO:0000313" key="3">
    <source>
        <dbReference type="Proteomes" id="UP000053766"/>
    </source>
</evidence>
<keyword evidence="1" id="KW-0472">Membrane</keyword>
<proteinExistence type="predicted"/>
<organism evidence="2 3">
    <name type="scientific">Dictyocaulus viviparus</name>
    <name type="common">Bovine lungworm</name>
    <dbReference type="NCBI Taxonomy" id="29172"/>
    <lineage>
        <taxon>Eukaryota</taxon>
        <taxon>Metazoa</taxon>
        <taxon>Ecdysozoa</taxon>
        <taxon>Nematoda</taxon>
        <taxon>Chromadorea</taxon>
        <taxon>Rhabditida</taxon>
        <taxon>Rhabditina</taxon>
        <taxon>Rhabditomorpha</taxon>
        <taxon>Strongyloidea</taxon>
        <taxon>Metastrongylidae</taxon>
        <taxon>Dictyocaulus</taxon>
    </lineage>
</organism>
<reference evidence="2 3" key="1">
    <citation type="submission" date="2013-11" db="EMBL/GenBank/DDBJ databases">
        <title>Draft genome of the bovine lungworm Dictyocaulus viviparus.</title>
        <authorList>
            <person name="Mitreva M."/>
        </authorList>
    </citation>
    <scope>NUCLEOTIDE SEQUENCE [LARGE SCALE GENOMIC DNA]</scope>
    <source>
        <strain evidence="2 3">HannoverDv2000</strain>
    </source>
</reference>